<dbReference type="AlphaFoldDB" id="A0A261G4X6"/>
<keyword evidence="2" id="KW-1185">Reference proteome</keyword>
<dbReference type="Pfam" id="PF19673">
    <property type="entry name" value="DUF6176"/>
    <property type="match status" value="1"/>
</dbReference>
<reference evidence="1 2" key="1">
    <citation type="journal article" date="2017" name="BMC Genomics">
        <title>Comparative genomic and phylogenomic analyses of the Bifidobacteriaceae family.</title>
        <authorList>
            <person name="Lugli G.A."/>
            <person name="Milani C."/>
            <person name="Turroni F."/>
            <person name="Duranti S."/>
            <person name="Mancabelli L."/>
            <person name="Mangifesta M."/>
            <person name="Ferrario C."/>
            <person name="Modesto M."/>
            <person name="Mattarelli P."/>
            <person name="Jiri K."/>
            <person name="van Sinderen D."/>
            <person name="Ventura M."/>
        </authorList>
    </citation>
    <scope>NUCLEOTIDE SEQUENCE [LARGE SCALE GENOMIC DNA]</scope>
    <source>
        <strain evidence="1 2">DSM 100202</strain>
    </source>
</reference>
<accession>A0A261G4X6</accession>
<dbReference type="EMBL" id="MWWY01000005">
    <property type="protein sequence ID" value="OZG66458.1"/>
    <property type="molecule type" value="Genomic_DNA"/>
</dbReference>
<sequence length="114" mass="13297">MQTILTKCRIKPGKEALAHEWMHFLADHLEEGNATLPDEGVYIETWFLSEEPEGLWMYTYTIVDDVEVQQKQFKHSAHTIDDKHKAYMKECVDYDNIVMLKPSVTLGDYSVFGR</sequence>
<proteinExistence type="predicted"/>
<dbReference type="RefSeq" id="WP_094728942.1">
    <property type="nucleotide sequence ID" value="NZ_MWWY01000005.1"/>
</dbReference>
<evidence type="ECO:0000313" key="2">
    <source>
        <dbReference type="Proteomes" id="UP000216074"/>
    </source>
</evidence>
<gene>
    <name evidence="1" type="ORF">BHAP_0320</name>
</gene>
<name>A0A261G4X6_9BIFI</name>
<evidence type="ECO:0000313" key="1">
    <source>
        <dbReference type="EMBL" id="OZG66458.1"/>
    </source>
</evidence>
<evidence type="ECO:0008006" key="3">
    <source>
        <dbReference type="Google" id="ProtNLM"/>
    </source>
</evidence>
<dbReference type="Proteomes" id="UP000216074">
    <property type="component" value="Unassembled WGS sequence"/>
</dbReference>
<dbReference type="InterPro" id="IPR046174">
    <property type="entry name" value="DUF6176"/>
</dbReference>
<dbReference type="OrthoDB" id="3233233at2"/>
<protein>
    <recommendedName>
        <fullName evidence="3">Antibiotic biosynthesis monooxygenase</fullName>
    </recommendedName>
</protein>
<comment type="caution">
    <text evidence="1">The sequence shown here is derived from an EMBL/GenBank/DDBJ whole genome shotgun (WGS) entry which is preliminary data.</text>
</comment>
<organism evidence="1 2">
    <name type="scientific">Bifidobacterium hapali</name>
    <dbReference type="NCBI Taxonomy" id="1630172"/>
    <lineage>
        <taxon>Bacteria</taxon>
        <taxon>Bacillati</taxon>
        <taxon>Actinomycetota</taxon>
        <taxon>Actinomycetes</taxon>
        <taxon>Bifidobacteriales</taxon>
        <taxon>Bifidobacteriaceae</taxon>
        <taxon>Bifidobacterium</taxon>
    </lineage>
</organism>